<organism evidence="3 4">
    <name type="scientific">Eragrostis curvula</name>
    <name type="common">weeping love grass</name>
    <dbReference type="NCBI Taxonomy" id="38414"/>
    <lineage>
        <taxon>Eukaryota</taxon>
        <taxon>Viridiplantae</taxon>
        <taxon>Streptophyta</taxon>
        <taxon>Embryophyta</taxon>
        <taxon>Tracheophyta</taxon>
        <taxon>Spermatophyta</taxon>
        <taxon>Magnoliopsida</taxon>
        <taxon>Liliopsida</taxon>
        <taxon>Poales</taxon>
        <taxon>Poaceae</taxon>
        <taxon>PACMAD clade</taxon>
        <taxon>Chloridoideae</taxon>
        <taxon>Eragrostideae</taxon>
        <taxon>Eragrostidinae</taxon>
        <taxon>Eragrostis</taxon>
    </lineage>
</organism>
<comment type="caution">
    <text evidence="3">The sequence shown here is derived from an EMBL/GenBank/DDBJ whole genome shotgun (WGS) entry which is preliminary data.</text>
</comment>
<dbReference type="AlphaFoldDB" id="A0A5J9VZH9"/>
<name>A0A5J9VZH9_9POAL</name>
<dbReference type="EMBL" id="RWGY01000007">
    <property type="protein sequence ID" value="TVU41026.1"/>
    <property type="molecule type" value="Genomic_DNA"/>
</dbReference>
<feature type="transmembrane region" description="Helical" evidence="2">
    <location>
        <begin position="99"/>
        <end position="119"/>
    </location>
</feature>
<evidence type="ECO:0000313" key="3">
    <source>
        <dbReference type="EMBL" id="TVU41026.1"/>
    </source>
</evidence>
<keyword evidence="2" id="KW-0812">Transmembrane</keyword>
<sequence>MGGSGLWHAPPPARGGISRRCGDWMVPPQLDGRGVAGSSYSSLSHGKGTPEKDGVLRALLALAEKQEKDTANQLRMTQTFLDEQSKMLALMSELKNPPIFGWKSVLWFISVVVTGFWFYSKGSDHWHKEFDKFMITHANVILNDPVTQATHSRSLLICSINLE</sequence>
<keyword evidence="2" id="KW-1133">Transmembrane helix</keyword>
<keyword evidence="4" id="KW-1185">Reference proteome</keyword>
<dbReference type="Gramene" id="TVU41026">
    <property type="protein sequence ID" value="TVU41026"/>
    <property type="gene ID" value="EJB05_14516"/>
</dbReference>
<feature type="non-terminal residue" evidence="3">
    <location>
        <position position="1"/>
    </location>
</feature>
<evidence type="ECO:0000256" key="2">
    <source>
        <dbReference type="SAM" id="Phobius"/>
    </source>
</evidence>
<keyword evidence="2" id="KW-0472">Membrane</keyword>
<feature type="region of interest" description="Disordered" evidence="1">
    <location>
        <begin position="1"/>
        <end position="21"/>
    </location>
</feature>
<gene>
    <name evidence="3" type="ORF">EJB05_14516</name>
</gene>
<dbReference type="Proteomes" id="UP000324897">
    <property type="component" value="Chromosome 4"/>
</dbReference>
<proteinExistence type="predicted"/>
<accession>A0A5J9VZH9</accession>
<protein>
    <submittedName>
        <fullName evidence="3">Uncharacterized protein</fullName>
    </submittedName>
</protein>
<reference evidence="3 4" key="1">
    <citation type="journal article" date="2019" name="Sci. Rep.">
        <title>A high-quality genome of Eragrostis curvula grass provides insights into Poaceae evolution and supports new strategies to enhance forage quality.</title>
        <authorList>
            <person name="Carballo J."/>
            <person name="Santos B.A.C.M."/>
            <person name="Zappacosta D."/>
            <person name="Garbus I."/>
            <person name="Selva J.P."/>
            <person name="Gallo C.A."/>
            <person name="Diaz A."/>
            <person name="Albertini E."/>
            <person name="Caccamo M."/>
            <person name="Echenique V."/>
        </authorList>
    </citation>
    <scope>NUCLEOTIDE SEQUENCE [LARGE SCALE GENOMIC DNA]</scope>
    <source>
        <strain evidence="4">cv. Victoria</strain>
        <tissue evidence="3">Leaf</tissue>
    </source>
</reference>
<evidence type="ECO:0000256" key="1">
    <source>
        <dbReference type="SAM" id="MobiDB-lite"/>
    </source>
</evidence>
<evidence type="ECO:0000313" key="4">
    <source>
        <dbReference type="Proteomes" id="UP000324897"/>
    </source>
</evidence>